<keyword evidence="3 6" id="KW-0677">Repeat</keyword>
<keyword evidence="4 6" id="KW-0408">Iron</keyword>
<dbReference type="PANTHER" id="PTHR24960">
    <property type="entry name" value="PHOTOSYSTEM I IRON-SULFUR CENTER-RELATED"/>
    <property type="match status" value="1"/>
</dbReference>
<dbReference type="Proteomes" id="UP000886687">
    <property type="component" value="Unassembled WGS sequence"/>
</dbReference>
<evidence type="ECO:0000256" key="2">
    <source>
        <dbReference type="ARBA" id="ARBA00022723"/>
    </source>
</evidence>
<dbReference type="PROSITE" id="PS00198">
    <property type="entry name" value="4FE4S_FER_1"/>
    <property type="match status" value="1"/>
</dbReference>
<evidence type="ECO:0000313" key="9">
    <source>
        <dbReference type="Proteomes" id="UP000886687"/>
    </source>
</evidence>
<dbReference type="GO" id="GO:0046872">
    <property type="term" value="F:metal ion binding"/>
    <property type="evidence" value="ECO:0007669"/>
    <property type="project" value="UniProtKB-KW"/>
</dbReference>
<comment type="subcellular location">
    <subcellularLocation>
        <location evidence="6">Cytoplasm</location>
    </subcellularLocation>
</comment>
<feature type="binding site" evidence="6">
    <location>
        <position position="163"/>
    </location>
    <ligand>
        <name>[4Fe-4S] cluster</name>
        <dbReference type="ChEBI" id="CHEBI:49883"/>
        <label>3</label>
    </ligand>
</feature>
<dbReference type="PANTHER" id="PTHR24960:SF79">
    <property type="entry name" value="PHOTOSYSTEM I IRON-SULFUR CENTER"/>
    <property type="match status" value="1"/>
</dbReference>
<dbReference type="HAMAP" id="MF_02201">
    <property type="entry name" value="NapF"/>
    <property type="match status" value="1"/>
</dbReference>
<comment type="caution">
    <text evidence="8">The sequence shown here is derived from an EMBL/GenBank/DDBJ whole genome shotgun (WGS) entry which is preliminary data.</text>
</comment>
<dbReference type="Gene3D" id="3.30.70.20">
    <property type="match status" value="2"/>
</dbReference>
<proteinExistence type="inferred from homology"/>
<sequence>MPQKGQSNSTELYQPRSRLLSGHIDRSQFLRGDLRGRQSEIRPPWSQSESSFTELCERCNDCIEACPQKIITRGSAGFPKIDFSVAQCTFCGDCVKACEHQALGFDSDPNMAPWHLELSIEKSCLSQNGVVCRSCGDICEEAAICFKLATRGRSLPQVDQQKCNSCGACISVCPSHSISILPGTQTQAA</sequence>
<evidence type="ECO:0000256" key="1">
    <source>
        <dbReference type="ARBA" id="ARBA00022485"/>
    </source>
</evidence>
<dbReference type="InterPro" id="IPR017900">
    <property type="entry name" value="4Fe4S_Fe_S_CS"/>
</dbReference>
<dbReference type="NCBIfam" id="TIGR00402">
    <property type="entry name" value="napF"/>
    <property type="match status" value="1"/>
</dbReference>
<comment type="function">
    <text evidence="6">Could be involved in the maturation of NapA, the catalytic subunit of the periplasmic nitrate reductase, before its export into the periplasm.</text>
</comment>
<feature type="binding site" evidence="6">
    <location>
        <position position="59"/>
    </location>
    <ligand>
        <name>[4Fe-4S] cluster</name>
        <dbReference type="ChEBI" id="CHEBI:49883"/>
        <label>1</label>
    </ligand>
</feature>
<accession>A0A9E4K8Q8</accession>
<gene>
    <name evidence="6 8" type="primary">napF</name>
    <name evidence="8" type="ORF">JAZ04_20570</name>
</gene>
<dbReference type="GO" id="GO:0051539">
    <property type="term" value="F:4 iron, 4 sulfur cluster binding"/>
    <property type="evidence" value="ECO:0007669"/>
    <property type="project" value="UniProtKB-UniRule"/>
</dbReference>
<dbReference type="SUPFAM" id="SSF54862">
    <property type="entry name" value="4Fe-4S ferredoxins"/>
    <property type="match status" value="1"/>
</dbReference>
<comment type="subunit">
    <text evidence="6">Interacts with the cytoplasmic NapA precursor.</text>
</comment>
<dbReference type="InterPro" id="IPR050157">
    <property type="entry name" value="PSI_iron-sulfur_center"/>
</dbReference>
<protein>
    <recommendedName>
        <fullName evidence="6">Ferredoxin-type protein NapF</fullName>
    </recommendedName>
</protein>
<feature type="binding site" evidence="6">
    <location>
        <position position="94"/>
    </location>
    <ligand>
        <name>[4Fe-4S] cluster</name>
        <dbReference type="ChEBI" id="CHEBI:49883"/>
        <label>2</label>
    </ligand>
</feature>
<keyword evidence="5 6" id="KW-0411">Iron-sulfur</keyword>
<dbReference type="InterPro" id="IPR017896">
    <property type="entry name" value="4Fe4S_Fe-S-bd"/>
</dbReference>
<feature type="domain" description="4Fe-4S ferredoxin-type" evidence="7">
    <location>
        <begin position="47"/>
        <end position="76"/>
    </location>
</feature>
<evidence type="ECO:0000256" key="4">
    <source>
        <dbReference type="ARBA" id="ARBA00023004"/>
    </source>
</evidence>
<keyword evidence="1 6" id="KW-0004">4Fe-4S</keyword>
<evidence type="ECO:0000256" key="3">
    <source>
        <dbReference type="ARBA" id="ARBA00022737"/>
    </source>
</evidence>
<feature type="binding site" evidence="6">
    <location>
        <position position="98"/>
    </location>
    <ligand>
        <name>[4Fe-4S] cluster</name>
        <dbReference type="ChEBI" id="CHEBI:49883"/>
        <label>2</label>
    </ligand>
</feature>
<comment type="cofactor">
    <cofactor evidence="6">
        <name>[4Fe-4S] cluster</name>
        <dbReference type="ChEBI" id="CHEBI:49883"/>
    </cofactor>
</comment>
<reference evidence="8" key="1">
    <citation type="journal article" date="2021" name="Proc. Natl. Acad. Sci. U.S.A.">
        <title>Global biogeography of chemosynthetic symbionts reveals both localized and globally distributed symbiont groups. .</title>
        <authorList>
            <person name="Osvatic J.T."/>
            <person name="Wilkins L.G.E."/>
            <person name="Leibrecht L."/>
            <person name="Leray M."/>
            <person name="Zauner S."/>
            <person name="Polzin J."/>
            <person name="Camacho Y."/>
            <person name="Gros O."/>
            <person name="van Gils J.A."/>
            <person name="Eisen J.A."/>
            <person name="Petersen J.M."/>
            <person name="Yuen B."/>
        </authorList>
    </citation>
    <scope>NUCLEOTIDE SEQUENCE</scope>
    <source>
        <strain evidence="8">MAGL173</strain>
    </source>
</reference>
<feature type="binding site" evidence="6">
    <location>
        <position position="169"/>
    </location>
    <ligand>
        <name>[4Fe-4S] cluster</name>
        <dbReference type="ChEBI" id="CHEBI:49883"/>
        <label>3</label>
    </ligand>
</feature>
<feature type="binding site" evidence="6">
    <location>
        <position position="173"/>
    </location>
    <ligand>
        <name>[4Fe-4S] cluster</name>
        <dbReference type="ChEBI" id="CHEBI:49883"/>
        <label>3</label>
    </ligand>
</feature>
<evidence type="ECO:0000259" key="7">
    <source>
        <dbReference type="PROSITE" id="PS51379"/>
    </source>
</evidence>
<keyword evidence="2 6" id="KW-0479">Metal-binding</keyword>
<dbReference type="Pfam" id="PF12838">
    <property type="entry name" value="Fer4_7"/>
    <property type="match status" value="1"/>
</dbReference>
<keyword evidence="6" id="KW-0963">Cytoplasm</keyword>
<organism evidence="8 9">
    <name type="scientific">Candidatus Thiodiazotropha lotti</name>
    <dbReference type="NCBI Taxonomy" id="2792787"/>
    <lineage>
        <taxon>Bacteria</taxon>
        <taxon>Pseudomonadati</taxon>
        <taxon>Pseudomonadota</taxon>
        <taxon>Gammaproteobacteria</taxon>
        <taxon>Chromatiales</taxon>
        <taxon>Sedimenticolaceae</taxon>
        <taxon>Candidatus Thiodiazotropha</taxon>
    </lineage>
</organism>
<feature type="binding site" evidence="6">
    <location>
        <position position="56"/>
    </location>
    <ligand>
        <name>[4Fe-4S] cluster</name>
        <dbReference type="ChEBI" id="CHEBI:49883"/>
        <label>1</label>
    </ligand>
</feature>
<feature type="binding site" evidence="6">
    <location>
        <position position="88"/>
    </location>
    <ligand>
        <name>[4Fe-4S] cluster</name>
        <dbReference type="ChEBI" id="CHEBI:49883"/>
        <label>2</label>
    </ligand>
</feature>
<feature type="binding site" evidence="6">
    <location>
        <position position="66"/>
    </location>
    <ligand>
        <name>[4Fe-4S] cluster</name>
        <dbReference type="ChEBI" id="CHEBI:49883"/>
        <label>1</label>
    </ligand>
</feature>
<dbReference type="GO" id="GO:0005737">
    <property type="term" value="C:cytoplasm"/>
    <property type="evidence" value="ECO:0007669"/>
    <property type="project" value="UniProtKB-SubCell"/>
</dbReference>
<dbReference type="EMBL" id="JAEPDI010000024">
    <property type="protein sequence ID" value="MCG7941233.1"/>
    <property type="molecule type" value="Genomic_DNA"/>
</dbReference>
<dbReference type="InterPro" id="IPR004496">
    <property type="entry name" value="NapF"/>
</dbReference>
<feature type="binding site" evidence="6">
    <location>
        <position position="166"/>
    </location>
    <ligand>
        <name>[4Fe-4S] cluster</name>
        <dbReference type="ChEBI" id="CHEBI:49883"/>
        <label>3</label>
    </ligand>
</feature>
<comment type="similarity">
    <text evidence="6">Belongs to the NapF family.</text>
</comment>
<feature type="domain" description="4Fe-4S ferredoxin-type" evidence="7">
    <location>
        <begin position="77"/>
        <end position="108"/>
    </location>
</feature>
<dbReference type="AlphaFoldDB" id="A0A9E4K8Q8"/>
<dbReference type="Pfam" id="PF00037">
    <property type="entry name" value="Fer4"/>
    <property type="match status" value="1"/>
</dbReference>
<dbReference type="CDD" id="cd10564">
    <property type="entry name" value="NapF_like"/>
    <property type="match status" value="1"/>
</dbReference>
<dbReference type="PROSITE" id="PS51379">
    <property type="entry name" value="4FE4S_FER_2"/>
    <property type="match status" value="3"/>
</dbReference>
<name>A0A9E4K8Q8_9GAMM</name>
<evidence type="ECO:0000256" key="6">
    <source>
        <dbReference type="HAMAP-Rule" id="MF_02201"/>
    </source>
</evidence>
<feature type="binding site" evidence="6">
    <location>
        <position position="62"/>
    </location>
    <ligand>
        <name>[4Fe-4S] cluster</name>
        <dbReference type="ChEBI" id="CHEBI:49883"/>
        <label>1</label>
    </ligand>
</feature>
<feature type="binding site" evidence="6">
    <location>
        <position position="91"/>
    </location>
    <ligand>
        <name>[4Fe-4S] cluster</name>
        <dbReference type="ChEBI" id="CHEBI:49883"/>
        <label>2</label>
    </ligand>
</feature>
<evidence type="ECO:0000256" key="5">
    <source>
        <dbReference type="ARBA" id="ARBA00023014"/>
    </source>
</evidence>
<feature type="domain" description="4Fe-4S ferredoxin-type" evidence="7">
    <location>
        <begin position="154"/>
        <end position="183"/>
    </location>
</feature>
<evidence type="ECO:0000313" key="8">
    <source>
        <dbReference type="EMBL" id="MCG7941233.1"/>
    </source>
</evidence>